<feature type="region of interest" description="Disordered" evidence="1">
    <location>
        <begin position="363"/>
        <end position="404"/>
    </location>
</feature>
<dbReference type="AlphaFoldDB" id="A0A835BT64"/>
<keyword evidence="3" id="KW-1185">Reference proteome</keyword>
<sequence>MMDAGSRRSGHVDLNGLSDVHIRSRRDRSRPSTRSWAWYYIVSIPSPTAHGAPALFFTLGATPSDAIDRARRLDLLGHHRQHRSNDNLLFPTRDGDGCFLTDPFSCTIRFLSINKVVVDWPRGSSVGPIRYRTMSANLWNALDIATGSNDDYDEDEMVDFMGYEKIINTEEAYLVESSDQLLKVNRWILDSNPGETDRFTVYEADLLSSHPQVECSLRGCALFLGRYCSKSVLVGEALFFGPFRQRAARPSRLSSLCFADMWAHRQDSMASLSPGRSRLRLRFPSRKDSPAFISRGLSFLGSPTLNPSSPPLRRRFDLSSRVCFRRSKSVAKFLFPLSRALSCPCELAVVAEPPLAVLEIRPSPAKRRRAPPSPAVSAAASRSLCPEPLDLDPTVQIRADSSQT</sequence>
<reference evidence="2" key="1">
    <citation type="submission" date="2020-07" db="EMBL/GenBank/DDBJ databases">
        <title>Genome sequence and genetic diversity analysis of an under-domesticated orphan crop, white fonio (Digitaria exilis).</title>
        <authorList>
            <person name="Bennetzen J.L."/>
            <person name="Chen S."/>
            <person name="Ma X."/>
            <person name="Wang X."/>
            <person name="Yssel A.E.J."/>
            <person name="Chaluvadi S.R."/>
            <person name="Johnson M."/>
            <person name="Gangashetty P."/>
            <person name="Hamidou F."/>
            <person name="Sanogo M.D."/>
            <person name="Zwaenepoel A."/>
            <person name="Wallace J."/>
            <person name="Van De Peer Y."/>
            <person name="Van Deynze A."/>
        </authorList>
    </citation>
    <scope>NUCLEOTIDE SEQUENCE</scope>
    <source>
        <tissue evidence="2">Leaves</tissue>
    </source>
</reference>
<dbReference type="PANTHER" id="PTHR33110:SF126">
    <property type="entry name" value="DUF295 DOMAIN-CONTAINING PROTEIN"/>
    <property type="match status" value="1"/>
</dbReference>
<dbReference type="PANTHER" id="PTHR33110">
    <property type="entry name" value="F-BOX/KELCH-REPEAT PROTEIN-RELATED"/>
    <property type="match status" value="1"/>
</dbReference>
<proteinExistence type="predicted"/>
<evidence type="ECO:0000313" key="3">
    <source>
        <dbReference type="Proteomes" id="UP000636709"/>
    </source>
</evidence>
<comment type="caution">
    <text evidence="2">The sequence shown here is derived from an EMBL/GenBank/DDBJ whole genome shotgun (WGS) entry which is preliminary data.</text>
</comment>
<gene>
    <name evidence="2" type="ORF">HU200_035789</name>
</gene>
<name>A0A835BT64_9POAL</name>
<evidence type="ECO:0000313" key="2">
    <source>
        <dbReference type="EMBL" id="KAF8697603.1"/>
    </source>
</evidence>
<dbReference type="Proteomes" id="UP000636709">
    <property type="component" value="Unassembled WGS sequence"/>
</dbReference>
<evidence type="ECO:0000256" key="1">
    <source>
        <dbReference type="SAM" id="MobiDB-lite"/>
    </source>
</evidence>
<organism evidence="2 3">
    <name type="scientific">Digitaria exilis</name>
    <dbReference type="NCBI Taxonomy" id="1010633"/>
    <lineage>
        <taxon>Eukaryota</taxon>
        <taxon>Viridiplantae</taxon>
        <taxon>Streptophyta</taxon>
        <taxon>Embryophyta</taxon>
        <taxon>Tracheophyta</taxon>
        <taxon>Spermatophyta</taxon>
        <taxon>Magnoliopsida</taxon>
        <taxon>Liliopsida</taxon>
        <taxon>Poales</taxon>
        <taxon>Poaceae</taxon>
        <taxon>PACMAD clade</taxon>
        <taxon>Panicoideae</taxon>
        <taxon>Panicodae</taxon>
        <taxon>Paniceae</taxon>
        <taxon>Anthephorinae</taxon>
        <taxon>Digitaria</taxon>
    </lineage>
</organism>
<dbReference type="EMBL" id="JACEFO010001869">
    <property type="protein sequence ID" value="KAF8697603.1"/>
    <property type="molecule type" value="Genomic_DNA"/>
</dbReference>
<accession>A0A835BT64</accession>
<protein>
    <submittedName>
        <fullName evidence="2">Uncharacterized protein</fullName>
    </submittedName>
</protein>